<evidence type="ECO:0000256" key="5">
    <source>
        <dbReference type="ARBA" id="ARBA00022833"/>
    </source>
</evidence>
<dbReference type="InterPro" id="IPR001765">
    <property type="entry name" value="Carbonic_anhydrase"/>
</dbReference>
<dbReference type="Proteomes" id="UP001623330">
    <property type="component" value="Unassembled WGS sequence"/>
</dbReference>
<keyword evidence="5 8" id="KW-0862">Zinc</keyword>
<proteinExistence type="inferred from homology"/>
<evidence type="ECO:0000313" key="9">
    <source>
        <dbReference type="EMBL" id="KAL3230810.1"/>
    </source>
</evidence>
<name>A0ABR4NRP2_9SACH</name>
<evidence type="ECO:0000313" key="10">
    <source>
        <dbReference type="Proteomes" id="UP001623330"/>
    </source>
</evidence>
<comment type="cofactor">
    <cofactor evidence="1">
        <name>Zn(2+)</name>
        <dbReference type="ChEBI" id="CHEBI:29105"/>
    </cofactor>
</comment>
<sequence>MIPQDTIVCKDTIFTLTKKCQLDEILESNRRWAHEMESNQPQLFRNYNAKGQEPHTLFIGCSDSRYNEDCLGVLPGEIFTLKTVANICKTDDQSLLATLEFAILNLKVNKIILCGHTDCGGIKACLTGRDLLREKCPHLYHHLDDIEDLVESHEGELNKIGDICSKSKLMSHKNVERQLNRLLEIDVVKQALKNSQVTKEDFNVYGLVYNVDTGLVDVVEEVYGKEWKSS</sequence>
<evidence type="ECO:0000256" key="7">
    <source>
        <dbReference type="ARBA" id="ARBA00048348"/>
    </source>
</evidence>
<reference evidence="9 10" key="1">
    <citation type="submission" date="2024-05" db="EMBL/GenBank/DDBJ databases">
        <title>Long read based assembly of the Candida bracarensis genome reveals expanded adhesin content.</title>
        <authorList>
            <person name="Marcet-Houben M."/>
            <person name="Ksiezopolska E."/>
            <person name="Gabaldon T."/>
        </authorList>
    </citation>
    <scope>NUCLEOTIDE SEQUENCE [LARGE SCALE GENOMIC DNA]</scope>
    <source>
        <strain evidence="9 10">CBM6</strain>
    </source>
</reference>
<dbReference type="CDD" id="cd00883">
    <property type="entry name" value="beta_CA_cladeA"/>
    <property type="match status" value="1"/>
</dbReference>
<dbReference type="PANTHER" id="PTHR11002:SF76">
    <property type="entry name" value="CARBONIC ANHYDRASE"/>
    <property type="match status" value="1"/>
</dbReference>
<dbReference type="EC" id="4.2.1.1" evidence="3 8"/>
<evidence type="ECO:0000256" key="4">
    <source>
        <dbReference type="ARBA" id="ARBA00022723"/>
    </source>
</evidence>
<evidence type="ECO:0000256" key="2">
    <source>
        <dbReference type="ARBA" id="ARBA00006217"/>
    </source>
</evidence>
<evidence type="ECO:0000256" key="8">
    <source>
        <dbReference type="RuleBase" id="RU003956"/>
    </source>
</evidence>
<accession>A0ABR4NRP2</accession>
<dbReference type="PROSITE" id="PS00705">
    <property type="entry name" value="PROK_CO2_ANHYDRASE_2"/>
    <property type="match status" value="1"/>
</dbReference>
<dbReference type="SUPFAM" id="SSF53056">
    <property type="entry name" value="beta-carbonic anhydrase, cab"/>
    <property type="match status" value="1"/>
</dbReference>
<dbReference type="Pfam" id="PF00484">
    <property type="entry name" value="Pro_CA"/>
    <property type="match status" value="1"/>
</dbReference>
<evidence type="ECO:0000256" key="1">
    <source>
        <dbReference type="ARBA" id="ARBA00001947"/>
    </source>
</evidence>
<dbReference type="InterPro" id="IPR015892">
    <property type="entry name" value="Carbonic_anhydrase_CS"/>
</dbReference>
<dbReference type="SMART" id="SM00947">
    <property type="entry name" value="Pro_CA"/>
    <property type="match status" value="1"/>
</dbReference>
<keyword evidence="4" id="KW-0479">Metal-binding</keyword>
<organism evidence="9 10">
    <name type="scientific">Nakaseomyces bracarensis</name>
    <dbReference type="NCBI Taxonomy" id="273131"/>
    <lineage>
        <taxon>Eukaryota</taxon>
        <taxon>Fungi</taxon>
        <taxon>Dikarya</taxon>
        <taxon>Ascomycota</taxon>
        <taxon>Saccharomycotina</taxon>
        <taxon>Saccharomycetes</taxon>
        <taxon>Saccharomycetales</taxon>
        <taxon>Saccharomycetaceae</taxon>
        <taxon>Nakaseomyces</taxon>
    </lineage>
</organism>
<comment type="catalytic activity">
    <reaction evidence="7 8">
        <text>hydrogencarbonate + H(+) = CO2 + H2O</text>
        <dbReference type="Rhea" id="RHEA:10748"/>
        <dbReference type="ChEBI" id="CHEBI:15377"/>
        <dbReference type="ChEBI" id="CHEBI:15378"/>
        <dbReference type="ChEBI" id="CHEBI:16526"/>
        <dbReference type="ChEBI" id="CHEBI:17544"/>
        <dbReference type="EC" id="4.2.1.1"/>
    </reaction>
</comment>
<dbReference type="InterPro" id="IPR036874">
    <property type="entry name" value="Carbonic_anhydrase_sf"/>
</dbReference>
<comment type="function">
    <text evidence="8">Reversible hydration of carbon dioxide.</text>
</comment>
<dbReference type="PANTHER" id="PTHR11002">
    <property type="entry name" value="CARBONIC ANHYDRASE"/>
    <property type="match status" value="1"/>
</dbReference>
<evidence type="ECO:0000256" key="6">
    <source>
        <dbReference type="ARBA" id="ARBA00023239"/>
    </source>
</evidence>
<comment type="similarity">
    <text evidence="2 8">Belongs to the beta-class carbonic anhydrase family.</text>
</comment>
<keyword evidence="6 8" id="KW-0456">Lyase</keyword>
<keyword evidence="10" id="KW-1185">Reference proteome</keyword>
<protein>
    <recommendedName>
        <fullName evidence="3 8">Carbonic anhydrase</fullName>
        <ecNumber evidence="3 8">4.2.1.1</ecNumber>
    </recommendedName>
    <alternativeName>
        <fullName evidence="8">Carbonate dehydratase</fullName>
    </alternativeName>
</protein>
<gene>
    <name evidence="9" type="ORF">RNJ44_01259</name>
</gene>
<dbReference type="Gene3D" id="3.40.1050.10">
    <property type="entry name" value="Carbonic anhydrase"/>
    <property type="match status" value="1"/>
</dbReference>
<dbReference type="EMBL" id="JBEVYD010000009">
    <property type="protein sequence ID" value="KAL3230810.1"/>
    <property type="molecule type" value="Genomic_DNA"/>
</dbReference>
<evidence type="ECO:0000256" key="3">
    <source>
        <dbReference type="ARBA" id="ARBA00012925"/>
    </source>
</evidence>
<comment type="caution">
    <text evidence="9">The sequence shown here is derived from an EMBL/GenBank/DDBJ whole genome shotgun (WGS) entry which is preliminary data.</text>
</comment>